<sequence length="184" mass="21280">MSVTVTLPKKTNQNPDNTIHVDAGNKNHTSPFYFLIMMPNIIGSFARAYRSNDYSLAVFSLLIFSVFILVDCCLPRYLSMPKSEKSSRKFWLKLAMWFLFKIISFGFVHQFSYFVSLQTTVALCTVALISSVVLLYAFIIVDLVSDWNIRRSGEHQIRCRKIESCLFGFGESVKQVYYEFNLYI</sequence>
<accession>A0ACB9G2C7</accession>
<protein>
    <submittedName>
        <fullName evidence="1">Uncharacterized protein</fullName>
    </submittedName>
</protein>
<gene>
    <name evidence="1" type="ORF">L1987_46744</name>
</gene>
<proteinExistence type="predicted"/>
<evidence type="ECO:0000313" key="1">
    <source>
        <dbReference type="EMBL" id="KAI3776952.1"/>
    </source>
</evidence>
<reference evidence="1 2" key="2">
    <citation type="journal article" date="2022" name="Mol. Ecol. Resour.">
        <title>The genomes of chicory, endive, great burdock and yacon provide insights into Asteraceae paleo-polyploidization history and plant inulin production.</title>
        <authorList>
            <person name="Fan W."/>
            <person name="Wang S."/>
            <person name="Wang H."/>
            <person name="Wang A."/>
            <person name="Jiang F."/>
            <person name="Liu H."/>
            <person name="Zhao H."/>
            <person name="Xu D."/>
            <person name="Zhang Y."/>
        </authorList>
    </citation>
    <scope>NUCLEOTIDE SEQUENCE [LARGE SCALE GENOMIC DNA]</scope>
    <source>
        <strain evidence="2">cv. Yunnan</strain>
        <tissue evidence="1">Leaves</tissue>
    </source>
</reference>
<dbReference type="EMBL" id="CM042032">
    <property type="protein sequence ID" value="KAI3776952.1"/>
    <property type="molecule type" value="Genomic_DNA"/>
</dbReference>
<reference evidence="2" key="1">
    <citation type="journal article" date="2022" name="Mol. Ecol. Resour.">
        <title>The genomes of chicory, endive, great burdock and yacon provide insights into Asteraceae palaeo-polyploidization history and plant inulin production.</title>
        <authorList>
            <person name="Fan W."/>
            <person name="Wang S."/>
            <person name="Wang H."/>
            <person name="Wang A."/>
            <person name="Jiang F."/>
            <person name="Liu H."/>
            <person name="Zhao H."/>
            <person name="Xu D."/>
            <person name="Zhang Y."/>
        </authorList>
    </citation>
    <scope>NUCLEOTIDE SEQUENCE [LARGE SCALE GENOMIC DNA]</scope>
    <source>
        <strain evidence="2">cv. Yunnan</strain>
    </source>
</reference>
<keyword evidence="2" id="KW-1185">Reference proteome</keyword>
<comment type="caution">
    <text evidence="1">The sequence shown here is derived from an EMBL/GenBank/DDBJ whole genome shotgun (WGS) entry which is preliminary data.</text>
</comment>
<dbReference type="Proteomes" id="UP001056120">
    <property type="component" value="Linkage Group LG15"/>
</dbReference>
<organism evidence="1 2">
    <name type="scientific">Smallanthus sonchifolius</name>
    <dbReference type="NCBI Taxonomy" id="185202"/>
    <lineage>
        <taxon>Eukaryota</taxon>
        <taxon>Viridiplantae</taxon>
        <taxon>Streptophyta</taxon>
        <taxon>Embryophyta</taxon>
        <taxon>Tracheophyta</taxon>
        <taxon>Spermatophyta</taxon>
        <taxon>Magnoliopsida</taxon>
        <taxon>eudicotyledons</taxon>
        <taxon>Gunneridae</taxon>
        <taxon>Pentapetalae</taxon>
        <taxon>asterids</taxon>
        <taxon>campanulids</taxon>
        <taxon>Asterales</taxon>
        <taxon>Asteraceae</taxon>
        <taxon>Asteroideae</taxon>
        <taxon>Heliantheae alliance</taxon>
        <taxon>Millerieae</taxon>
        <taxon>Smallanthus</taxon>
    </lineage>
</organism>
<name>A0ACB9G2C7_9ASTR</name>
<evidence type="ECO:0000313" key="2">
    <source>
        <dbReference type="Proteomes" id="UP001056120"/>
    </source>
</evidence>